<dbReference type="HOGENOM" id="CLU_000960_27_4_1"/>
<reference evidence="7 8" key="1">
    <citation type="submission" date="2013-03" db="EMBL/GenBank/DDBJ databases">
        <title>The Genome Sequence of Exophiala aquamarina CBS 119918.</title>
        <authorList>
            <consortium name="The Broad Institute Genomics Platform"/>
            <person name="Cuomo C."/>
            <person name="de Hoog S."/>
            <person name="Gorbushina A."/>
            <person name="Walker B."/>
            <person name="Young S.K."/>
            <person name="Zeng Q."/>
            <person name="Gargeya S."/>
            <person name="Fitzgerald M."/>
            <person name="Haas B."/>
            <person name="Abouelleil A."/>
            <person name="Allen A.W."/>
            <person name="Alvarado L."/>
            <person name="Arachchi H.M."/>
            <person name="Berlin A.M."/>
            <person name="Chapman S.B."/>
            <person name="Gainer-Dewar J."/>
            <person name="Goldberg J."/>
            <person name="Griggs A."/>
            <person name="Gujja S."/>
            <person name="Hansen M."/>
            <person name="Howarth C."/>
            <person name="Imamovic A."/>
            <person name="Ireland A."/>
            <person name="Larimer J."/>
            <person name="McCowan C."/>
            <person name="Murphy C."/>
            <person name="Pearson M."/>
            <person name="Poon T.W."/>
            <person name="Priest M."/>
            <person name="Roberts A."/>
            <person name="Saif S."/>
            <person name="Shea T."/>
            <person name="Sisk P."/>
            <person name="Sykes S."/>
            <person name="Wortman J."/>
            <person name="Nusbaum C."/>
            <person name="Birren B."/>
        </authorList>
    </citation>
    <scope>NUCLEOTIDE SEQUENCE [LARGE SCALE GENOMIC DNA]</scope>
    <source>
        <strain evidence="7 8">CBS 119918</strain>
    </source>
</reference>
<feature type="transmembrane region" description="Helical" evidence="5">
    <location>
        <begin position="258"/>
        <end position="276"/>
    </location>
</feature>
<comment type="caution">
    <text evidence="7">The sequence shown here is derived from an EMBL/GenBank/DDBJ whole genome shotgun (WGS) entry which is preliminary data.</text>
</comment>
<keyword evidence="4 5" id="KW-0472">Membrane</keyword>
<feature type="transmembrane region" description="Helical" evidence="5">
    <location>
        <begin position="193"/>
        <end position="216"/>
    </location>
</feature>
<dbReference type="GeneID" id="25280878"/>
<feature type="transmembrane region" description="Helical" evidence="5">
    <location>
        <begin position="378"/>
        <end position="398"/>
    </location>
</feature>
<gene>
    <name evidence="7" type="ORF">A1O9_05958</name>
</gene>
<evidence type="ECO:0000313" key="8">
    <source>
        <dbReference type="Proteomes" id="UP000027920"/>
    </source>
</evidence>
<dbReference type="VEuPathDB" id="FungiDB:A1O9_05958"/>
<feature type="transmembrane region" description="Helical" evidence="5">
    <location>
        <begin position="228"/>
        <end position="252"/>
    </location>
</feature>
<accession>A0A072PR74</accession>
<feature type="transmembrane region" description="Helical" evidence="5">
    <location>
        <begin position="441"/>
        <end position="460"/>
    </location>
</feature>
<dbReference type="CDD" id="cd17476">
    <property type="entry name" value="MFS_Amf1_MDR_like"/>
    <property type="match status" value="1"/>
</dbReference>
<evidence type="ECO:0000256" key="2">
    <source>
        <dbReference type="ARBA" id="ARBA00022692"/>
    </source>
</evidence>
<evidence type="ECO:0000256" key="1">
    <source>
        <dbReference type="ARBA" id="ARBA00004141"/>
    </source>
</evidence>
<proteinExistence type="predicted"/>
<dbReference type="Pfam" id="PF07690">
    <property type="entry name" value="MFS_1"/>
    <property type="match status" value="1"/>
</dbReference>
<feature type="transmembrane region" description="Helical" evidence="5">
    <location>
        <begin position="339"/>
        <end position="357"/>
    </location>
</feature>
<dbReference type="PROSITE" id="PS50850">
    <property type="entry name" value="MFS"/>
    <property type="match status" value="1"/>
</dbReference>
<dbReference type="PANTHER" id="PTHR42718">
    <property type="entry name" value="MAJOR FACILITATOR SUPERFAMILY MULTIDRUG TRANSPORTER MFSC"/>
    <property type="match status" value="1"/>
</dbReference>
<dbReference type="AlphaFoldDB" id="A0A072PR74"/>
<evidence type="ECO:0000256" key="3">
    <source>
        <dbReference type="ARBA" id="ARBA00022989"/>
    </source>
</evidence>
<dbReference type="InterPro" id="IPR011701">
    <property type="entry name" value="MFS"/>
</dbReference>
<dbReference type="InterPro" id="IPR020846">
    <property type="entry name" value="MFS_dom"/>
</dbReference>
<dbReference type="Proteomes" id="UP000027920">
    <property type="component" value="Unassembled WGS sequence"/>
</dbReference>
<comment type="subcellular location">
    <subcellularLocation>
        <location evidence="1">Membrane</location>
        <topology evidence="1">Multi-pass membrane protein</topology>
    </subcellularLocation>
</comment>
<name>A0A072PR74_9EURO</name>
<feature type="domain" description="Major facilitator superfamily (MFS) profile" evidence="6">
    <location>
        <begin position="99"/>
        <end position="570"/>
    </location>
</feature>
<dbReference type="GO" id="GO:0022857">
    <property type="term" value="F:transmembrane transporter activity"/>
    <property type="evidence" value="ECO:0007669"/>
    <property type="project" value="InterPro"/>
</dbReference>
<feature type="transmembrane region" description="Helical" evidence="5">
    <location>
        <begin position="166"/>
        <end position="187"/>
    </location>
</feature>
<dbReference type="OrthoDB" id="2428527at2759"/>
<feature type="transmembrane region" description="Helical" evidence="5">
    <location>
        <begin position="307"/>
        <end position="327"/>
    </location>
</feature>
<evidence type="ECO:0000256" key="5">
    <source>
        <dbReference type="SAM" id="Phobius"/>
    </source>
</evidence>
<dbReference type="SUPFAM" id="SSF103473">
    <property type="entry name" value="MFS general substrate transporter"/>
    <property type="match status" value="1"/>
</dbReference>
<evidence type="ECO:0000313" key="7">
    <source>
        <dbReference type="EMBL" id="KEF58035.1"/>
    </source>
</evidence>
<feature type="transmembrane region" description="Helical" evidence="5">
    <location>
        <begin position="136"/>
        <end position="154"/>
    </location>
</feature>
<keyword evidence="8" id="KW-1185">Reference proteome</keyword>
<dbReference type="RefSeq" id="XP_013260625.1">
    <property type="nucleotide sequence ID" value="XM_013405171.1"/>
</dbReference>
<dbReference type="EMBL" id="AMGV01000004">
    <property type="protein sequence ID" value="KEF58035.1"/>
    <property type="molecule type" value="Genomic_DNA"/>
</dbReference>
<feature type="transmembrane region" description="Helical" evidence="5">
    <location>
        <begin position="546"/>
        <end position="567"/>
    </location>
</feature>
<feature type="transmembrane region" description="Helical" evidence="5">
    <location>
        <begin position="413"/>
        <end position="434"/>
    </location>
</feature>
<feature type="transmembrane region" description="Helical" evidence="5">
    <location>
        <begin position="466"/>
        <end position="492"/>
    </location>
</feature>
<dbReference type="InterPro" id="IPR036259">
    <property type="entry name" value="MFS_trans_sf"/>
</dbReference>
<evidence type="ECO:0000259" key="6">
    <source>
        <dbReference type="PROSITE" id="PS50850"/>
    </source>
</evidence>
<keyword evidence="2 5" id="KW-0812">Transmembrane</keyword>
<protein>
    <recommendedName>
        <fullName evidence="6">Major facilitator superfamily (MFS) profile domain-containing protein</fullName>
    </recommendedName>
</protein>
<organism evidence="7 8">
    <name type="scientific">Exophiala aquamarina CBS 119918</name>
    <dbReference type="NCBI Taxonomy" id="1182545"/>
    <lineage>
        <taxon>Eukaryota</taxon>
        <taxon>Fungi</taxon>
        <taxon>Dikarya</taxon>
        <taxon>Ascomycota</taxon>
        <taxon>Pezizomycotina</taxon>
        <taxon>Eurotiomycetes</taxon>
        <taxon>Chaetothyriomycetidae</taxon>
        <taxon>Chaetothyriales</taxon>
        <taxon>Herpotrichiellaceae</taxon>
        <taxon>Exophiala</taxon>
    </lineage>
</organism>
<dbReference type="PANTHER" id="PTHR42718:SF1">
    <property type="entry name" value="LOW AFFINITY AMMONIUM TRANSPORTER"/>
    <property type="match status" value="1"/>
</dbReference>
<dbReference type="Gene3D" id="1.20.1250.20">
    <property type="entry name" value="MFS general substrate transporter like domains"/>
    <property type="match status" value="2"/>
</dbReference>
<feature type="transmembrane region" description="Helical" evidence="5">
    <location>
        <begin position="504"/>
        <end position="526"/>
    </location>
</feature>
<evidence type="ECO:0000256" key="4">
    <source>
        <dbReference type="ARBA" id="ARBA00023136"/>
    </source>
</evidence>
<keyword evidence="3 5" id="KW-1133">Transmembrane helix</keyword>
<dbReference type="GO" id="GO:0016020">
    <property type="term" value="C:membrane"/>
    <property type="evidence" value="ECO:0007669"/>
    <property type="project" value="UniProtKB-SubCell"/>
</dbReference>
<sequence>MNGAKEAVDEAANNSHTASTPVRGYTVNISHDSLNPIVACDDKVADLDARKCLSQGGTSAFITSQHDDEKPKFPAPGPQEITGALSSAPALPLIHEVLFVAIVCLAQLCTQVSFGQVLFILPVIGESFSLSDESELSWLVAGYSLTVGTFILISGRFGDVFGYKRMLIIGYGWFALWTMICGLSVYSNHILFIFARVLQGVGPAIILPNGLALFGAFYPPGPRKNMAFALFGACAPGGGILGGASAAVFALAWWPWTFWSLALIIAIITVSAIFIVPDPQASSKQAPKQPKPSPTNLQSSLWEMVQLLDLAAAAVGITALVLFNLSWNQAPIVGWQQPYVYVTLIISALLVPLFFYIEFRVSKNPLLPLDAFTSDTGFVLGCIACGWSSFGIFILYFVKFCTTLRHATPLQTVAWGSPVAVSGGLASVATGLLLNKLGPAPVLAISMFFFTIGNLIIATTPVHQTYWAQTFVCAVVIPWGMDMSFPAATIVLSNAVGAETQGIAASLVNTIVNYSISLGLGFAGTVEVHVNRGGRTPSDLLYGYRSAWYLGIGCSGLGLLVSLVFLMKKNFKGGTGQKGVGL</sequence>